<evidence type="ECO:0000256" key="1">
    <source>
        <dbReference type="SAM" id="MobiDB-lite"/>
    </source>
</evidence>
<dbReference type="AlphaFoldDB" id="A0A1W5D4I3"/>
<dbReference type="InterPro" id="IPR027417">
    <property type="entry name" value="P-loop_NTPase"/>
</dbReference>
<evidence type="ECO:0000313" key="2">
    <source>
        <dbReference type="EMBL" id="SLM38033.1"/>
    </source>
</evidence>
<reference evidence="3" key="1">
    <citation type="submission" date="2017-03" db="EMBL/GenBank/DDBJ databases">
        <authorList>
            <person name="Sharma R."/>
            <person name="Thines M."/>
        </authorList>
    </citation>
    <scope>NUCLEOTIDE SEQUENCE [LARGE SCALE GENOMIC DNA]</scope>
</reference>
<keyword evidence="2" id="KW-0378">Hydrolase</keyword>
<proteinExistence type="predicted"/>
<sequence>MTGKHNTNGIGPFSNTPMESPSITPFVTPGTPKSRSSGDESVNSIKQLTNDLRSANLGESIHVPASKAHKATVSRSITVAPSTASSGPSGSDSPSSVEIVTESPKLDKIAKKRAFAIPRSPKAVEARMAERANYNYHMSLLSQGLLEGGSSIQNGRVEELKTTPLFAASVMASAADESTCSGATNVTKTIFPQYGLLAQRLETYDIKQVDPSFEDLYHEPSIDVSDPRIFLNINTPWSAFICGSQGSGKSHTLSCMLENSLLPCQLGALPKPLAAIVFHYDKFTSFASNQICEAAYLCSSGIPVRVLVSPSNFWRMRQAYSNMPGLPASAKKPVVAPMLLKERHLDVERMMNLMAVTEKDGPMPLYMEVVCKILRQMAVEAQGAPGLNYAAFKTRLEVEGFSYNQNGPLKLRLDLLESFTEIPGTPGATYVRPPKPRFPDTKKGRKAEREWEAEQEQKRVAELRKPDIWSFEPGSLTIVDLSCPFVDDSSACALFNISLALFLENRGDIGRIVALDEAHKFMSSKASASTFTETLLSVIRQQRHLATRIIIATQEPTISPKLLDLSSMTIVHRFTSPEWLAALKSHLAGVAGVSDESKRDVKDIFRTIVNLEVGEALLFSPSAMLKEANGAGGFGGVQSIEKLGMAYLKVRFRRRVTVDGGRSMLAT</sequence>
<accession>A0A1W5D4I3</accession>
<dbReference type="GO" id="GO:0016787">
    <property type="term" value="F:hydrolase activity"/>
    <property type="evidence" value="ECO:0007669"/>
    <property type="project" value="UniProtKB-KW"/>
</dbReference>
<feature type="region of interest" description="Disordered" evidence="1">
    <location>
        <begin position="1"/>
        <end position="102"/>
    </location>
</feature>
<protein>
    <submittedName>
        <fullName evidence="2">p-loop containing nucleoside triphosphate hydrolase</fullName>
    </submittedName>
</protein>
<name>A0A1W5D4I3_9LECA</name>
<organism evidence="2 3">
    <name type="scientific">Lasallia pustulata</name>
    <dbReference type="NCBI Taxonomy" id="136370"/>
    <lineage>
        <taxon>Eukaryota</taxon>
        <taxon>Fungi</taxon>
        <taxon>Dikarya</taxon>
        <taxon>Ascomycota</taxon>
        <taxon>Pezizomycotina</taxon>
        <taxon>Lecanoromycetes</taxon>
        <taxon>OSLEUM clade</taxon>
        <taxon>Umbilicariomycetidae</taxon>
        <taxon>Umbilicariales</taxon>
        <taxon>Umbilicariaceae</taxon>
        <taxon>Lasallia</taxon>
    </lineage>
</organism>
<dbReference type="SUPFAM" id="SSF52540">
    <property type="entry name" value="P-loop containing nucleoside triphosphate hydrolases"/>
    <property type="match status" value="1"/>
</dbReference>
<dbReference type="Proteomes" id="UP000192927">
    <property type="component" value="Unassembled WGS sequence"/>
</dbReference>
<feature type="compositionally biased region" description="Low complexity" evidence="1">
    <location>
        <begin position="78"/>
        <end position="97"/>
    </location>
</feature>
<evidence type="ECO:0000313" key="3">
    <source>
        <dbReference type="Proteomes" id="UP000192927"/>
    </source>
</evidence>
<feature type="region of interest" description="Disordered" evidence="1">
    <location>
        <begin position="426"/>
        <end position="447"/>
    </location>
</feature>
<dbReference type="Gene3D" id="3.40.50.300">
    <property type="entry name" value="P-loop containing nucleotide triphosphate hydrolases"/>
    <property type="match status" value="1"/>
</dbReference>
<feature type="compositionally biased region" description="Polar residues" evidence="1">
    <location>
        <begin position="1"/>
        <end position="53"/>
    </location>
</feature>
<feature type="compositionally biased region" description="Basic and acidic residues" evidence="1">
    <location>
        <begin position="437"/>
        <end position="447"/>
    </location>
</feature>
<keyword evidence="3" id="KW-1185">Reference proteome</keyword>
<dbReference type="EMBL" id="FWEW01002138">
    <property type="protein sequence ID" value="SLM38033.1"/>
    <property type="molecule type" value="Genomic_DNA"/>
</dbReference>